<evidence type="ECO:0000313" key="2">
    <source>
        <dbReference type="Proteomes" id="UP000011718"/>
    </source>
</evidence>
<dbReference type="AlphaFoldDB" id="M1PYF9"/>
<dbReference type="HOGENOM" id="CLU_3245358_0_0_2"/>
<proteinExistence type="predicted"/>
<dbReference type="Proteomes" id="UP000011718">
    <property type="component" value="Chromosome"/>
</dbReference>
<organism evidence="1 2">
    <name type="scientific">Methanosarcina mazei Tuc01</name>
    <dbReference type="NCBI Taxonomy" id="1236903"/>
    <lineage>
        <taxon>Archaea</taxon>
        <taxon>Methanobacteriati</taxon>
        <taxon>Methanobacteriota</taxon>
        <taxon>Stenosarchaea group</taxon>
        <taxon>Methanomicrobia</taxon>
        <taxon>Methanosarcinales</taxon>
        <taxon>Methanosarcinaceae</taxon>
        <taxon>Methanosarcina</taxon>
    </lineage>
</organism>
<dbReference type="BioCyc" id="MMAZ1236903:G139K-1941-MONOMER"/>
<reference evidence="1 2" key="1">
    <citation type="journal article" date="2013" name="Genome Announc.">
        <title>Complete Genome of a Methanosarcina mazei Strain Isolated from Sediment Samples from an Amazonian Flooded Area.</title>
        <authorList>
            <person name="Assis das Gracas D."/>
            <person name="Thiago Juca Ramos R."/>
            <person name="Vieira Araujo A.C."/>
            <person name="Zahlouth R."/>
            <person name="Ribeiro Carneiro A."/>
            <person name="Souza Lopes T."/>
            <person name="Azevedo Barauna R."/>
            <person name="Azevedo V."/>
            <person name="Cruz Schneider M.P."/>
            <person name="Pellizari V.H."/>
            <person name="Silva A."/>
        </authorList>
    </citation>
    <scope>NUCLEOTIDE SEQUENCE [LARGE SCALE GENOMIC DNA]</scope>
    <source>
        <strain evidence="1 2">Tuc01</strain>
    </source>
</reference>
<accession>M1PYF9</accession>
<protein>
    <submittedName>
        <fullName evidence="1">Uncharacterized protein</fullName>
    </submittedName>
</protein>
<dbReference type="KEGG" id="mmaz:MmTuc01_2034"/>
<name>M1PYF9_METMZ</name>
<evidence type="ECO:0000313" key="1">
    <source>
        <dbReference type="EMBL" id="AGF97366.1"/>
    </source>
</evidence>
<gene>
    <name evidence="1" type="ORF">MmTuc01_2034</name>
</gene>
<sequence length="42" mass="4855">MLFYNGRKIKDVNEKAPFYAISPKKCVTGCIINSFLKINIYI</sequence>
<dbReference type="EMBL" id="CP004144">
    <property type="protein sequence ID" value="AGF97366.1"/>
    <property type="molecule type" value="Genomic_DNA"/>
</dbReference>